<protein>
    <submittedName>
        <fullName evidence="2">Endonuclease</fullName>
    </submittedName>
</protein>
<keyword evidence="2" id="KW-0378">Hydrolase</keyword>
<dbReference type="InterPro" id="IPR036691">
    <property type="entry name" value="Endo/exonu/phosph_ase_sf"/>
</dbReference>
<name>A0A265V0U6_9FLAO</name>
<dbReference type="PANTHER" id="PTHR42834">
    <property type="entry name" value="ENDONUCLEASE/EXONUCLEASE/PHOSPHATASE FAMILY PROTEIN (AFU_ORTHOLOGUE AFUA_3G09210)"/>
    <property type="match status" value="1"/>
</dbReference>
<sequence>MNSTANVITIAFYNIENLFDPFDNTTADDNDFLPFSKKRWTTKRYTNKLNKIGHAISQIGPENLNTAPTLVGLAEVENKKVLTDLIRVKPLEKENYDFIHYDSPDERGIDVALLYKKEVFKLNYSQSFPVYLEDDLGQRDYTRDILLVEGELKNETLNILVNHWSSRREGEKETAHKRLAAATAVNTIIQDIKSNNDDAKIIVMGDFNDNPDNKSIKLMEAKSQLYNPFKTVWSRDAGSLSHNFEWHLFDQILCSTNFLNSEKSALVYNNAAVFDDRFLTQYDGKYKGQPFRTYVGKHYKGGYSDHFPVYMELKHP</sequence>
<evidence type="ECO:0000313" key="2">
    <source>
        <dbReference type="EMBL" id="OZV71169.1"/>
    </source>
</evidence>
<evidence type="ECO:0000259" key="1">
    <source>
        <dbReference type="Pfam" id="PF19580"/>
    </source>
</evidence>
<dbReference type="AlphaFoldDB" id="A0A265V0U6"/>
<dbReference type="GO" id="GO:0004519">
    <property type="term" value="F:endonuclease activity"/>
    <property type="evidence" value="ECO:0007669"/>
    <property type="project" value="UniProtKB-KW"/>
</dbReference>
<accession>A0A265V0U6</accession>
<gene>
    <name evidence="2" type="ORF">CA834_02165</name>
</gene>
<keyword evidence="2" id="KW-0540">Nuclease</keyword>
<dbReference type="Gene3D" id="3.60.10.10">
    <property type="entry name" value="Endonuclease/exonuclease/phosphatase"/>
    <property type="match status" value="1"/>
</dbReference>
<proteinExistence type="predicted"/>
<organism evidence="2 3">
    <name type="scientific">Winogradskyella aurantia</name>
    <dbReference type="NCBI Taxonomy" id="1915063"/>
    <lineage>
        <taxon>Bacteria</taxon>
        <taxon>Pseudomonadati</taxon>
        <taxon>Bacteroidota</taxon>
        <taxon>Flavobacteriia</taxon>
        <taxon>Flavobacteriales</taxon>
        <taxon>Flavobacteriaceae</taxon>
        <taxon>Winogradskyella</taxon>
    </lineage>
</organism>
<dbReference type="PANTHER" id="PTHR42834:SF1">
    <property type="entry name" value="ENDONUCLEASE_EXONUCLEASE_PHOSPHATASE FAMILY PROTEIN (AFU_ORTHOLOGUE AFUA_3G09210)"/>
    <property type="match status" value="1"/>
</dbReference>
<dbReference type="EMBL" id="NGJN01000001">
    <property type="protein sequence ID" value="OZV71169.1"/>
    <property type="molecule type" value="Genomic_DNA"/>
</dbReference>
<comment type="caution">
    <text evidence="2">The sequence shown here is derived from an EMBL/GenBank/DDBJ whole genome shotgun (WGS) entry which is preliminary data.</text>
</comment>
<dbReference type="OrthoDB" id="9802724at2"/>
<feature type="domain" description="Endonuclease/exonuclease/phosphatase" evidence="1">
    <location>
        <begin position="9"/>
        <end position="314"/>
    </location>
</feature>
<dbReference type="RefSeq" id="WP_094967239.1">
    <property type="nucleotide sequence ID" value="NZ_NGJN01000001.1"/>
</dbReference>
<evidence type="ECO:0000313" key="3">
    <source>
        <dbReference type="Proteomes" id="UP000216840"/>
    </source>
</evidence>
<dbReference type="SUPFAM" id="SSF56219">
    <property type="entry name" value="DNase I-like"/>
    <property type="match status" value="1"/>
</dbReference>
<keyword evidence="3" id="KW-1185">Reference proteome</keyword>
<dbReference type="Proteomes" id="UP000216840">
    <property type="component" value="Unassembled WGS sequence"/>
</dbReference>
<reference evidence="2 3" key="1">
    <citation type="submission" date="2017-05" db="EMBL/GenBank/DDBJ databases">
        <title>The draft genome sequence of Idiomarina salinarum WNB302.</title>
        <authorList>
            <person name="Sun Y."/>
            <person name="Chen B."/>
            <person name="Du Z."/>
        </authorList>
    </citation>
    <scope>NUCLEOTIDE SEQUENCE [LARGE SCALE GENOMIC DNA]</scope>
    <source>
        <strain evidence="2 3">WNB302</strain>
    </source>
</reference>
<dbReference type="Pfam" id="PF19580">
    <property type="entry name" value="Exo_endo_phos_3"/>
    <property type="match status" value="1"/>
</dbReference>
<keyword evidence="2" id="KW-0255">Endonuclease</keyword>
<dbReference type="InterPro" id="IPR005135">
    <property type="entry name" value="Endo/exonuclease/phosphatase"/>
</dbReference>